<dbReference type="PANTHER" id="PTHR21068">
    <property type="entry name" value="SPARTIN"/>
    <property type="match status" value="1"/>
</dbReference>
<feature type="region of interest" description="Disordered" evidence="1">
    <location>
        <begin position="1021"/>
        <end position="1161"/>
    </location>
</feature>
<sequence length="1260" mass="137234">MSQRDLKRPLKSSSSSHSADATFASPQRKPSSNIDQRDSILKQSQSSSQSADPTATSPQRKASSNTDGSDSILKQSQSSSQSADADATAKPPQRKGNSNTDQRDAIRKQSQSSSQSDATVKPPQRKRNSNTDQRESILKHSQSSSQSTDATSTSPQREASSNTDQRDSILKQSQSSSQSADEDATAKPPQRKGNSNADQRDAIRKQSQSSSQSDAMAASPQRKASSNTEQRDSILEHSQSLSQSADADATAKPPQRKASSNTDQRDSILKQSQSSSQSTKATATSPQRKGSSNIDQRDSKLKQSQSSSPSADATAKPPQRKASSNTDQRDSILKQSQPSSQFADADATAKPPQRKVNSNTDQRNAILKESQSSSQSADATATSPQRKASSNIDQRDSTLKQSQSSSQSTDATATSPQRKGSSNTDQRDSILKQSQSSSQSADATATSPQRKASSNTDQRDSILKQLQSSSQSADATAKPPQRKASSNTDQRDSIRKPSQSSSQSADVSRHEEENSYTDPRDSIPSTSTDIRLSETCTSPSEVSLASGSVLKSSIDSDVESSIGPIIKLKKKTSHKGAASAPKSISFVDVTGSDVEDSVAHNTRLNASKHVRAFKIFTIEDSVQIFFIGSGGSVETQEDTWSLHIVRLTKKTNAKLSDEVAKEHIQPAAFLHVGNWLYPLFPSCSPVLITAFGTYLFPDLRSNKEDLVSSLISQVTSLWWEDDVGDEIHDLNQPPSSVVLGIKYVAETIVWVITLLTQYYVWIIRYLASLIRSRGSQASEQYHVDPNLLQGILYAKSATGQGVILTSFFVEQIHEETMNLSRLLTPQASLTLPSTIKQSALSSVFKLTMEVGVTTYGGVNDIYKSLQDASTLLIEAFSEETIKTMEHKYGEEYGNLTKEAFGAALNVREALTNTQKITSLAFVPHTINSRIRERLGSFSEDERVAVEDHDHHKDEHSTSKVTKKKSKTHKGRSKGPSPSGSQEELTERHTPTHKIQQQRHGKKPQWNWSSSNLVAQTNLEVQLRESESDGNTVLSPKKSREFSKHSISHEVLPEEPLETQSVDAFNPLAGRSSDSFESVHETNSAQEAKPSVNGTMSSTSHTSIGRRPSSTTHTPVGRMMSSTSHASIGSRMSSSSYGSFKNNFRSPSSRTGLGRRSSSALTVQPLSRRQSVFLSPTRQSMHVIAAMANVVERQFSDPESTPGLGACSREAHHNLFMEAAISITRAKIRRLHREKADEKFLVVVKLTSKVLQATKTNSAIL</sequence>
<dbReference type="Proteomes" id="UP000762676">
    <property type="component" value="Unassembled WGS sequence"/>
</dbReference>
<feature type="compositionally biased region" description="Polar residues" evidence="1">
    <location>
        <begin position="523"/>
        <end position="538"/>
    </location>
</feature>
<dbReference type="EMBL" id="BMAT01012202">
    <property type="protein sequence ID" value="GFR87904.1"/>
    <property type="molecule type" value="Genomic_DNA"/>
</dbReference>
<feature type="compositionally biased region" description="Low complexity" evidence="1">
    <location>
        <begin position="270"/>
        <end position="285"/>
    </location>
</feature>
<feature type="compositionally biased region" description="Polar residues" evidence="1">
    <location>
        <begin position="1071"/>
        <end position="1113"/>
    </location>
</feature>
<reference evidence="3 4" key="1">
    <citation type="journal article" date="2021" name="Elife">
        <title>Chloroplast acquisition without the gene transfer in kleptoplastic sea slugs, Plakobranchus ocellatus.</title>
        <authorList>
            <person name="Maeda T."/>
            <person name="Takahashi S."/>
            <person name="Yoshida T."/>
            <person name="Shimamura S."/>
            <person name="Takaki Y."/>
            <person name="Nagai Y."/>
            <person name="Toyoda A."/>
            <person name="Suzuki Y."/>
            <person name="Arimoto A."/>
            <person name="Ishii H."/>
            <person name="Satoh N."/>
            <person name="Nishiyama T."/>
            <person name="Hasebe M."/>
            <person name="Maruyama T."/>
            <person name="Minagawa J."/>
            <person name="Obokata J."/>
            <person name="Shigenobu S."/>
        </authorList>
    </citation>
    <scope>NUCLEOTIDE SEQUENCE [LARGE SCALE GENOMIC DNA]</scope>
</reference>
<feature type="compositionally biased region" description="Low complexity" evidence="1">
    <location>
        <begin position="141"/>
        <end position="156"/>
    </location>
</feature>
<feature type="compositionally biased region" description="Low complexity" evidence="1">
    <location>
        <begin position="1123"/>
        <end position="1158"/>
    </location>
</feature>
<organism evidence="3 4">
    <name type="scientific">Elysia marginata</name>
    <dbReference type="NCBI Taxonomy" id="1093978"/>
    <lineage>
        <taxon>Eukaryota</taxon>
        <taxon>Metazoa</taxon>
        <taxon>Spiralia</taxon>
        <taxon>Lophotrochozoa</taxon>
        <taxon>Mollusca</taxon>
        <taxon>Gastropoda</taxon>
        <taxon>Heterobranchia</taxon>
        <taxon>Euthyneura</taxon>
        <taxon>Panpulmonata</taxon>
        <taxon>Sacoglossa</taxon>
        <taxon>Placobranchoidea</taxon>
        <taxon>Plakobranchidae</taxon>
        <taxon>Elysia</taxon>
    </lineage>
</organism>
<feature type="compositionally biased region" description="Low complexity" evidence="1">
    <location>
        <begin position="399"/>
        <end position="417"/>
    </location>
</feature>
<evidence type="ECO:0000313" key="4">
    <source>
        <dbReference type="Proteomes" id="UP000762676"/>
    </source>
</evidence>
<dbReference type="GO" id="GO:0005886">
    <property type="term" value="C:plasma membrane"/>
    <property type="evidence" value="ECO:0007669"/>
    <property type="project" value="TreeGrafter"/>
</dbReference>
<feature type="compositionally biased region" description="Polar residues" evidence="1">
    <location>
        <begin position="108"/>
        <end position="118"/>
    </location>
</feature>
<feature type="domain" description="Senescence" evidence="2">
    <location>
        <begin position="743"/>
        <end position="920"/>
    </location>
</feature>
<evidence type="ECO:0000259" key="2">
    <source>
        <dbReference type="Pfam" id="PF06911"/>
    </source>
</evidence>
<feature type="compositionally biased region" description="Basic and acidic residues" evidence="1">
    <location>
        <begin position="1037"/>
        <end position="1051"/>
    </location>
</feature>
<feature type="compositionally biased region" description="Low complexity" evidence="1">
    <location>
        <begin position="12"/>
        <end position="25"/>
    </location>
</feature>
<evidence type="ECO:0000313" key="3">
    <source>
        <dbReference type="EMBL" id="GFR87904.1"/>
    </source>
</evidence>
<feature type="compositionally biased region" description="Polar residues" evidence="1">
    <location>
        <begin position="51"/>
        <end position="68"/>
    </location>
</feature>
<feature type="region of interest" description="Disordered" evidence="1">
    <location>
        <begin position="1"/>
        <end position="538"/>
    </location>
</feature>
<feature type="compositionally biased region" description="Basic residues" evidence="1">
    <location>
        <begin position="960"/>
        <end position="972"/>
    </location>
</feature>
<feature type="region of interest" description="Disordered" evidence="1">
    <location>
        <begin position="944"/>
        <end position="1008"/>
    </location>
</feature>
<dbReference type="PANTHER" id="PTHR21068:SF43">
    <property type="entry name" value="SPARTIN"/>
    <property type="match status" value="1"/>
</dbReference>
<feature type="compositionally biased region" description="Polar residues" evidence="1">
    <location>
        <begin position="333"/>
        <end position="342"/>
    </location>
</feature>
<gene>
    <name evidence="3" type="ORF">ElyMa_006088200</name>
</gene>
<feature type="compositionally biased region" description="Basic and acidic residues" evidence="1">
    <location>
        <begin position="507"/>
        <end position="521"/>
    </location>
</feature>
<comment type="caution">
    <text evidence="3">The sequence shown here is derived from an EMBL/GenBank/DDBJ whole genome shotgun (WGS) entry which is preliminary data.</text>
</comment>
<proteinExistence type="predicted"/>
<feature type="compositionally biased region" description="Low complexity" evidence="1">
    <location>
        <begin position="238"/>
        <end position="251"/>
    </location>
</feature>
<keyword evidence="4" id="KW-1185">Reference proteome</keyword>
<dbReference type="GO" id="GO:0051301">
    <property type="term" value="P:cell division"/>
    <property type="evidence" value="ECO:0007669"/>
    <property type="project" value="TreeGrafter"/>
</dbReference>
<evidence type="ECO:0000256" key="1">
    <source>
        <dbReference type="SAM" id="MobiDB-lite"/>
    </source>
</evidence>
<feature type="compositionally biased region" description="Low complexity" evidence="1">
    <location>
        <begin position="433"/>
        <end position="447"/>
    </location>
</feature>
<feature type="compositionally biased region" description="Low complexity" evidence="1">
    <location>
        <begin position="69"/>
        <end position="86"/>
    </location>
</feature>
<dbReference type="InterPro" id="IPR045036">
    <property type="entry name" value="Spartin-like"/>
</dbReference>
<dbReference type="InterPro" id="IPR009686">
    <property type="entry name" value="Senescence/spartin_C"/>
</dbReference>
<feature type="compositionally biased region" description="Low complexity" evidence="1">
    <location>
        <begin position="370"/>
        <end position="383"/>
    </location>
</feature>
<feature type="compositionally biased region" description="Basic and acidic residues" evidence="1">
    <location>
        <begin position="944"/>
        <end position="957"/>
    </location>
</feature>
<accession>A0AAV4GQQ9</accession>
<protein>
    <recommendedName>
        <fullName evidence="2">Senescence domain-containing protein</fullName>
    </recommendedName>
</protein>
<dbReference type="AlphaFoldDB" id="A0AAV4GQQ9"/>
<name>A0AAV4GQQ9_9GAST</name>
<dbReference type="Pfam" id="PF06911">
    <property type="entry name" value="Senescence"/>
    <property type="match status" value="1"/>
</dbReference>